<evidence type="ECO:0000259" key="1">
    <source>
        <dbReference type="Pfam" id="PF13490"/>
    </source>
</evidence>
<name>A0ABV6N7Q4_9PSEU</name>
<proteinExistence type="predicted"/>
<dbReference type="Proteomes" id="UP001589810">
    <property type="component" value="Unassembled WGS sequence"/>
</dbReference>
<reference evidence="2 3" key="1">
    <citation type="submission" date="2024-09" db="EMBL/GenBank/DDBJ databases">
        <authorList>
            <person name="Sun Q."/>
            <person name="Mori K."/>
        </authorList>
    </citation>
    <scope>NUCLEOTIDE SEQUENCE [LARGE SCALE GENOMIC DNA]</scope>
    <source>
        <strain evidence="2 3">TBRC 1432</strain>
    </source>
</reference>
<feature type="domain" description="Putative zinc-finger" evidence="1">
    <location>
        <begin position="3"/>
        <end position="37"/>
    </location>
</feature>
<gene>
    <name evidence="2" type="ORF">ACFFH7_42835</name>
</gene>
<dbReference type="EMBL" id="JBHLUD010000015">
    <property type="protein sequence ID" value="MFC0548307.1"/>
    <property type="molecule type" value="Genomic_DNA"/>
</dbReference>
<comment type="caution">
    <text evidence="2">The sequence shown here is derived from an EMBL/GenBank/DDBJ whole genome shotgun (WGS) entry which is preliminary data.</text>
</comment>
<evidence type="ECO:0000313" key="3">
    <source>
        <dbReference type="Proteomes" id="UP001589810"/>
    </source>
</evidence>
<dbReference type="InterPro" id="IPR027383">
    <property type="entry name" value="Znf_put"/>
</dbReference>
<keyword evidence="3" id="KW-1185">Reference proteome</keyword>
<dbReference type="Pfam" id="PF13490">
    <property type="entry name" value="zf-HC2"/>
    <property type="match status" value="1"/>
</dbReference>
<accession>A0ABV6N7Q4</accession>
<dbReference type="RefSeq" id="WP_379794602.1">
    <property type="nucleotide sequence ID" value="NZ_JBHLUD010000015.1"/>
</dbReference>
<evidence type="ECO:0000313" key="2">
    <source>
        <dbReference type="EMBL" id="MFC0548307.1"/>
    </source>
</evidence>
<organism evidence="2 3">
    <name type="scientific">Kutzneria chonburiensis</name>
    <dbReference type="NCBI Taxonomy" id="1483604"/>
    <lineage>
        <taxon>Bacteria</taxon>
        <taxon>Bacillati</taxon>
        <taxon>Actinomycetota</taxon>
        <taxon>Actinomycetes</taxon>
        <taxon>Pseudonocardiales</taxon>
        <taxon>Pseudonocardiaceae</taxon>
        <taxon>Kutzneria</taxon>
    </lineage>
</organism>
<sequence>MDCRRYMEAFSALADGEASTVEEVAIRIHLGRCVSCRAAGARMTAALQSFDVVLPGLTGDAPRSDGAHEHARFWRRPSCVPEYAVVWSVGTAVCGCRAACGCGCQHGGLCQCRLSVA</sequence>
<protein>
    <submittedName>
        <fullName evidence="2">Zf-HC2 domain-containing protein</fullName>
    </submittedName>
</protein>